<feature type="domain" description="Aspartyl/asparaginy/proline hydroxylase" evidence="4">
    <location>
        <begin position="119"/>
        <end position="285"/>
    </location>
</feature>
<comment type="caution">
    <text evidence="5">The sequence shown here is derived from an EMBL/GenBank/DDBJ whole genome shotgun (WGS) entry which is preliminary data.</text>
</comment>
<dbReference type="Pfam" id="PF05118">
    <property type="entry name" value="Asp_Arg_Hydrox"/>
    <property type="match status" value="1"/>
</dbReference>
<dbReference type="InterPro" id="IPR027443">
    <property type="entry name" value="IPNS-like_sf"/>
</dbReference>
<name>A0A0M0JU71_9EUKA</name>
<dbReference type="SUPFAM" id="SSF51197">
    <property type="entry name" value="Clavaminate synthase-like"/>
    <property type="match status" value="1"/>
</dbReference>
<dbReference type="EMBL" id="JWZX01002380">
    <property type="protein sequence ID" value="KOO29673.1"/>
    <property type="molecule type" value="Genomic_DNA"/>
</dbReference>
<dbReference type="AlphaFoldDB" id="A0A0M0JU71"/>
<keyword evidence="6" id="KW-1185">Reference proteome</keyword>
<dbReference type="Proteomes" id="UP000037460">
    <property type="component" value="Unassembled WGS sequence"/>
</dbReference>
<evidence type="ECO:0000313" key="6">
    <source>
        <dbReference type="Proteomes" id="UP000037460"/>
    </source>
</evidence>
<reference evidence="6" key="1">
    <citation type="journal article" date="2015" name="PLoS Genet.">
        <title>Genome Sequence and Transcriptome Analyses of Chrysochromulina tobin: Metabolic Tools for Enhanced Algal Fitness in the Prominent Order Prymnesiales (Haptophyceae).</title>
        <authorList>
            <person name="Hovde B.T."/>
            <person name="Deodato C.R."/>
            <person name="Hunsperger H.M."/>
            <person name="Ryken S.A."/>
            <person name="Yost W."/>
            <person name="Jha R.K."/>
            <person name="Patterson J."/>
            <person name="Monnat R.J. Jr."/>
            <person name="Barlow S.B."/>
            <person name="Starkenburg S.R."/>
            <person name="Cattolico R.A."/>
        </authorList>
    </citation>
    <scope>NUCLEOTIDE SEQUENCE</scope>
    <source>
        <strain evidence="6">CCMP291</strain>
    </source>
</reference>
<gene>
    <name evidence="5" type="ORF">Ctob_001158</name>
</gene>
<dbReference type="InterPro" id="IPR051821">
    <property type="entry name" value="Asp/Asn_beta-hydroxylase"/>
</dbReference>
<keyword evidence="3" id="KW-0560">Oxidoreductase</keyword>
<accession>A0A0M0JU71</accession>
<dbReference type="PANTHER" id="PTHR46332:SF5">
    <property type="entry name" value="ASPARTATE BETA-HYDROXYLASE DOMAIN CONTAINING 2"/>
    <property type="match status" value="1"/>
</dbReference>
<evidence type="ECO:0000256" key="1">
    <source>
        <dbReference type="ARBA" id="ARBA00007730"/>
    </source>
</evidence>
<dbReference type="OrthoDB" id="438431at2759"/>
<protein>
    <submittedName>
        <fullName evidence="5">Aspartyl asparaginyl beta-hydroxylase</fullName>
    </submittedName>
</protein>
<comment type="similarity">
    <text evidence="1">Belongs to the aspartyl/asparaginyl beta-hydroxylase family.</text>
</comment>
<evidence type="ECO:0000313" key="5">
    <source>
        <dbReference type="EMBL" id="KOO29673.1"/>
    </source>
</evidence>
<dbReference type="GO" id="GO:0016020">
    <property type="term" value="C:membrane"/>
    <property type="evidence" value="ECO:0007669"/>
    <property type="project" value="TreeGrafter"/>
</dbReference>
<dbReference type="GO" id="GO:0051213">
    <property type="term" value="F:dioxygenase activity"/>
    <property type="evidence" value="ECO:0007669"/>
    <property type="project" value="UniProtKB-KW"/>
</dbReference>
<organism evidence="5 6">
    <name type="scientific">Chrysochromulina tobinii</name>
    <dbReference type="NCBI Taxonomy" id="1460289"/>
    <lineage>
        <taxon>Eukaryota</taxon>
        <taxon>Haptista</taxon>
        <taxon>Haptophyta</taxon>
        <taxon>Prymnesiophyceae</taxon>
        <taxon>Prymnesiales</taxon>
        <taxon>Chrysochromulinaceae</taxon>
        <taxon>Chrysochromulina</taxon>
    </lineage>
</organism>
<keyword evidence="2" id="KW-0223">Dioxygenase</keyword>
<proteinExistence type="inferred from homology"/>
<evidence type="ECO:0000256" key="2">
    <source>
        <dbReference type="ARBA" id="ARBA00022964"/>
    </source>
</evidence>
<dbReference type="Gene3D" id="2.60.120.330">
    <property type="entry name" value="B-lactam Antibiotic, Isopenicillin N Synthase, Chain"/>
    <property type="match status" value="1"/>
</dbReference>
<evidence type="ECO:0000256" key="3">
    <source>
        <dbReference type="ARBA" id="ARBA00023002"/>
    </source>
</evidence>
<evidence type="ECO:0000259" key="4">
    <source>
        <dbReference type="Pfam" id="PF05118"/>
    </source>
</evidence>
<dbReference type="InterPro" id="IPR007803">
    <property type="entry name" value="Asp/Arg/Pro-Hydrxlase"/>
</dbReference>
<sequence>MVRREKIAAAVKAAVDSDEEEDEHDEKNDAVWTKVEGVLAEYGLTPLGMAAAKKWVRLMGDPKNEELARIRQWLLMRVNGRTRAPPPTTWQAGCPEIFAGLRAKPVWDRADCPWVKPFEENFAAIRDELCALRAQRGFQPLKLPSWTSKKNTLPSPDGSGSVSHDSGNWNVFYLYLHEVQFPENISRCPVTVGLLKALGARSYTHAFFSALTPGTHILQHHGPTNKKLRIHLPLVGAAGSELRVADHILRGKEGECLIFDDSFEHEAWHKGDGTRIVLVFDVWHPDLTDKEVQFLSFLQRARMRAEMATEKALREARTQKAIDAGGVAPPEDAGDNFYLLLQEARDLLPDNSWWT</sequence>
<dbReference type="PANTHER" id="PTHR46332">
    <property type="entry name" value="ASPARTATE BETA-HYDROXYLASE DOMAIN-CONTAINING PROTEIN 2"/>
    <property type="match status" value="1"/>
</dbReference>